<evidence type="ECO:0000256" key="3">
    <source>
        <dbReference type="ARBA" id="ARBA00022692"/>
    </source>
</evidence>
<dbReference type="PANTHER" id="PTHR32322">
    <property type="entry name" value="INNER MEMBRANE TRANSPORTER"/>
    <property type="match status" value="1"/>
</dbReference>
<feature type="transmembrane region" description="Helical" evidence="6">
    <location>
        <begin position="281"/>
        <end position="300"/>
    </location>
</feature>
<feature type="transmembrane region" description="Helical" evidence="6">
    <location>
        <begin position="194"/>
        <end position="214"/>
    </location>
</feature>
<evidence type="ECO:0000313" key="8">
    <source>
        <dbReference type="EMBL" id="SEO95642.1"/>
    </source>
</evidence>
<dbReference type="AlphaFoldDB" id="A0A1H8TX97"/>
<dbReference type="InterPro" id="IPR050638">
    <property type="entry name" value="AA-Vitamin_Transporters"/>
</dbReference>
<feature type="transmembrane region" description="Helical" evidence="6">
    <location>
        <begin position="108"/>
        <end position="128"/>
    </location>
</feature>
<evidence type="ECO:0000256" key="2">
    <source>
        <dbReference type="ARBA" id="ARBA00007362"/>
    </source>
</evidence>
<dbReference type="InterPro" id="IPR037185">
    <property type="entry name" value="EmrE-like"/>
</dbReference>
<dbReference type="STRING" id="112903.SAMN04490178_107149"/>
<dbReference type="GO" id="GO:0016020">
    <property type="term" value="C:membrane"/>
    <property type="evidence" value="ECO:0007669"/>
    <property type="project" value="UniProtKB-SubCell"/>
</dbReference>
<feature type="domain" description="EamA" evidence="7">
    <location>
        <begin position="166"/>
        <end position="299"/>
    </location>
</feature>
<evidence type="ECO:0000256" key="1">
    <source>
        <dbReference type="ARBA" id="ARBA00004141"/>
    </source>
</evidence>
<dbReference type="PANTHER" id="PTHR32322:SF2">
    <property type="entry name" value="EAMA DOMAIN-CONTAINING PROTEIN"/>
    <property type="match status" value="1"/>
</dbReference>
<dbReference type="InterPro" id="IPR000620">
    <property type="entry name" value="EamA_dom"/>
</dbReference>
<reference evidence="8 9" key="1">
    <citation type="submission" date="2016-10" db="EMBL/GenBank/DDBJ databases">
        <authorList>
            <person name="de Groot N.N."/>
        </authorList>
    </citation>
    <scope>NUCLEOTIDE SEQUENCE [LARGE SCALE GENOMIC DNA]</scope>
    <source>
        <strain evidence="8 9">DSM 13305</strain>
    </source>
</reference>
<dbReference type="Gene3D" id="1.10.3730.20">
    <property type="match status" value="1"/>
</dbReference>
<dbReference type="SUPFAM" id="SSF103481">
    <property type="entry name" value="Multidrug resistance efflux transporter EmrE"/>
    <property type="match status" value="2"/>
</dbReference>
<protein>
    <submittedName>
        <fullName evidence="8">Permease of the drug/metabolite transporter (DMT) superfamily</fullName>
    </submittedName>
</protein>
<dbReference type="Pfam" id="PF00892">
    <property type="entry name" value="EamA"/>
    <property type="match status" value="2"/>
</dbReference>
<evidence type="ECO:0000259" key="7">
    <source>
        <dbReference type="Pfam" id="PF00892"/>
    </source>
</evidence>
<gene>
    <name evidence="8" type="ORF">SAMN04490178_107149</name>
</gene>
<evidence type="ECO:0000256" key="6">
    <source>
        <dbReference type="SAM" id="Phobius"/>
    </source>
</evidence>
<feature type="transmembrane region" description="Helical" evidence="6">
    <location>
        <begin position="254"/>
        <end position="275"/>
    </location>
</feature>
<keyword evidence="9" id="KW-1185">Reference proteome</keyword>
<sequence>MQARIVEWVRCPDNELLISNLIMTLVALFWGVSFISIKIAVAEIPPVTMALLRFIIASVLLVLVLRHLEPEARLARKDIPRMVLGGIFGITLYFYFENIGVKLSTAANASLIVALVPIITISLDVLVFRSEVTRLKIAGVVIGLLGSYLAVTANGELDFSSSNFQGNLLVVGAMISWAFYTLVNKSLQGKYSGVAMTTYQTCLGTLFLLPLSVFEHAEWRLFSLQALLHLVFLAVFCSVLCYVLYIYVLKRLDVAVTTLYLNVVPIVGVVCGYLVLGERVFPSQIIGGALTLLAILLANLERRKAGSNTGETL</sequence>
<comment type="subcellular location">
    <subcellularLocation>
        <location evidence="1">Membrane</location>
        <topology evidence="1">Multi-pass membrane protein</topology>
    </subcellularLocation>
</comment>
<feature type="transmembrane region" description="Helical" evidence="6">
    <location>
        <begin position="164"/>
        <end position="182"/>
    </location>
</feature>
<evidence type="ECO:0000256" key="5">
    <source>
        <dbReference type="ARBA" id="ARBA00023136"/>
    </source>
</evidence>
<organism evidence="8 9">
    <name type="scientific">Propionispora vibrioides</name>
    <dbReference type="NCBI Taxonomy" id="112903"/>
    <lineage>
        <taxon>Bacteria</taxon>
        <taxon>Bacillati</taxon>
        <taxon>Bacillota</taxon>
        <taxon>Negativicutes</taxon>
        <taxon>Selenomonadales</taxon>
        <taxon>Sporomusaceae</taxon>
        <taxon>Propionispora</taxon>
    </lineage>
</organism>
<feature type="transmembrane region" description="Helical" evidence="6">
    <location>
        <begin position="21"/>
        <end position="41"/>
    </location>
</feature>
<keyword evidence="4 6" id="KW-1133">Transmembrane helix</keyword>
<dbReference type="OrthoDB" id="9805239at2"/>
<dbReference type="EMBL" id="FODY01000007">
    <property type="protein sequence ID" value="SEO95642.1"/>
    <property type="molecule type" value="Genomic_DNA"/>
</dbReference>
<keyword evidence="5 6" id="KW-0472">Membrane</keyword>
<name>A0A1H8TX97_9FIRM</name>
<feature type="transmembrane region" description="Helical" evidence="6">
    <location>
        <begin position="135"/>
        <end position="152"/>
    </location>
</feature>
<keyword evidence="3 6" id="KW-0812">Transmembrane</keyword>
<evidence type="ECO:0000256" key="4">
    <source>
        <dbReference type="ARBA" id="ARBA00022989"/>
    </source>
</evidence>
<accession>A0A1H8TX97</accession>
<feature type="transmembrane region" description="Helical" evidence="6">
    <location>
        <begin position="226"/>
        <end position="247"/>
    </location>
</feature>
<feature type="domain" description="EamA" evidence="7">
    <location>
        <begin position="20"/>
        <end position="151"/>
    </location>
</feature>
<proteinExistence type="inferred from homology"/>
<dbReference type="RefSeq" id="WP_091745608.1">
    <property type="nucleotide sequence ID" value="NZ_FODY01000007.1"/>
</dbReference>
<feature type="transmembrane region" description="Helical" evidence="6">
    <location>
        <begin position="47"/>
        <end position="67"/>
    </location>
</feature>
<feature type="transmembrane region" description="Helical" evidence="6">
    <location>
        <begin position="79"/>
        <end position="96"/>
    </location>
</feature>
<comment type="similarity">
    <text evidence="2">Belongs to the EamA transporter family.</text>
</comment>
<dbReference type="Proteomes" id="UP000198847">
    <property type="component" value="Unassembled WGS sequence"/>
</dbReference>
<evidence type="ECO:0000313" key="9">
    <source>
        <dbReference type="Proteomes" id="UP000198847"/>
    </source>
</evidence>